<proteinExistence type="predicted"/>
<protein>
    <submittedName>
        <fullName evidence="1">Uncharacterized protein</fullName>
    </submittedName>
</protein>
<organism evidence="1">
    <name type="scientific">marine sediment metagenome</name>
    <dbReference type="NCBI Taxonomy" id="412755"/>
    <lineage>
        <taxon>unclassified sequences</taxon>
        <taxon>metagenomes</taxon>
        <taxon>ecological metagenomes</taxon>
    </lineage>
</organism>
<feature type="non-terminal residue" evidence="1">
    <location>
        <position position="1"/>
    </location>
</feature>
<dbReference type="AlphaFoldDB" id="X0WFY1"/>
<name>X0WFY1_9ZZZZ</name>
<comment type="caution">
    <text evidence="1">The sequence shown here is derived from an EMBL/GenBank/DDBJ whole genome shotgun (WGS) entry which is preliminary data.</text>
</comment>
<evidence type="ECO:0000313" key="1">
    <source>
        <dbReference type="EMBL" id="GAG29869.1"/>
    </source>
</evidence>
<gene>
    <name evidence="1" type="ORF">S01H1_73532</name>
</gene>
<accession>X0WFY1</accession>
<sequence length="49" mass="5803">IEGENQNYWLWIEPSNDEVVDEEDYTIQDTFCGEEAFNLCITWWGESPS</sequence>
<reference evidence="1" key="1">
    <citation type="journal article" date="2014" name="Front. Microbiol.">
        <title>High frequency of phylogenetically diverse reductive dehalogenase-homologous genes in deep subseafloor sedimentary metagenomes.</title>
        <authorList>
            <person name="Kawai M."/>
            <person name="Futagami T."/>
            <person name="Toyoda A."/>
            <person name="Takaki Y."/>
            <person name="Nishi S."/>
            <person name="Hori S."/>
            <person name="Arai W."/>
            <person name="Tsubouchi T."/>
            <person name="Morono Y."/>
            <person name="Uchiyama I."/>
            <person name="Ito T."/>
            <person name="Fujiyama A."/>
            <person name="Inagaki F."/>
            <person name="Takami H."/>
        </authorList>
    </citation>
    <scope>NUCLEOTIDE SEQUENCE</scope>
    <source>
        <strain evidence="1">Expedition CK06-06</strain>
    </source>
</reference>
<dbReference type="EMBL" id="BARS01049139">
    <property type="protein sequence ID" value="GAG29869.1"/>
    <property type="molecule type" value="Genomic_DNA"/>
</dbReference>